<reference evidence="1 2" key="1">
    <citation type="submission" date="2024-09" db="EMBL/GenBank/DDBJ databases">
        <title>Chromosome-scale assembly of Riccia sorocarpa.</title>
        <authorList>
            <person name="Paukszto L."/>
        </authorList>
    </citation>
    <scope>NUCLEOTIDE SEQUENCE [LARGE SCALE GENOMIC DNA]</scope>
    <source>
        <strain evidence="1">LP-2024</strain>
        <tissue evidence="1">Aerial parts of the thallus</tissue>
    </source>
</reference>
<protein>
    <recommendedName>
        <fullName evidence="3">DNA helicase</fullName>
    </recommendedName>
</protein>
<evidence type="ECO:0000313" key="1">
    <source>
        <dbReference type="EMBL" id="KAL3682874.1"/>
    </source>
</evidence>
<dbReference type="EMBL" id="JBJQOH010000006">
    <property type="protein sequence ID" value="KAL3682874.1"/>
    <property type="molecule type" value="Genomic_DNA"/>
</dbReference>
<evidence type="ECO:0008006" key="3">
    <source>
        <dbReference type="Google" id="ProtNLM"/>
    </source>
</evidence>
<accession>A0ABD3GX01</accession>
<dbReference type="Proteomes" id="UP001633002">
    <property type="component" value="Unassembled WGS sequence"/>
</dbReference>
<evidence type="ECO:0000313" key="2">
    <source>
        <dbReference type="Proteomes" id="UP001633002"/>
    </source>
</evidence>
<sequence>MDAEDLKCPKGVKITFSRERWLSIDDAPKRYFLIKLKAKQARKSMEMLEEDDGEVTTDPEEILNRIRTFYETRYRADIVHDHDTPESLEIREEVIGLVSKRLSPAEGQKVLSMPQREKIESVVFSMKAHKSSGHDGVTIDIVKACWDTVGDSCIRLVQVIWAKRRMLKADCQSMIKLIPKTGVETIEGELFTGRAEPLTVVWSELDKEGSHKSPLPLKL</sequence>
<organism evidence="1 2">
    <name type="scientific">Riccia sorocarpa</name>
    <dbReference type="NCBI Taxonomy" id="122646"/>
    <lineage>
        <taxon>Eukaryota</taxon>
        <taxon>Viridiplantae</taxon>
        <taxon>Streptophyta</taxon>
        <taxon>Embryophyta</taxon>
        <taxon>Marchantiophyta</taxon>
        <taxon>Marchantiopsida</taxon>
        <taxon>Marchantiidae</taxon>
        <taxon>Marchantiales</taxon>
        <taxon>Ricciaceae</taxon>
        <taxon>Riccia</taxon>
    </lineage>
</organism>
<comment type="caution">
    <text evidence="1">The sequence shown here is derived from an EMBL/GenBank/DDBJ whole genome shotgun (WGS) entry which is preliminary data.</text>
</comment>
<keyword evidence="2" id="KW-1185">Reference proteome</keyword>
<gene>
    <name evidence="1" type="ORF">R1sor_000896</name>
</gene>
<name>A0ABD3GX01_9MARC</name>
<dbReference type="AlphaFoldDB" id="A0ABD3GX01"/>
<proteinExistence type="predicted"/>